<dbReference type="GO" id="GO:0009411">
    <property type="term" value="P:response to UV"/>
    <property type="evidence" value="ECO:0007669"/>
    <property type="project" value="InterPro"/>
</dbReference>
<evidence type="ECO:0000256" key="2">
    <source>
        <dbReference type="ARBA" id="ARBA00022759"/>
    </source>
</evidence>
<dbReference type="Proteomes" id="UP001205105">
    <property type="component" value="Unassembled WGS sequence"/>
</dbReference>
<comment type="caution">
    <text evidence="7">The sequence shown here is derived from an EMBL/GenBank/DDBJ whole genome shotgun (WGS) entry which is preliminary data.</text>
</comment>
<dbReference type="InterPro" id="IPR036237">
    <property type="entry name" value="Xyl_isomerase-like_sf"/>
</dbReference>
<dbReference type="EMBL" id="JADXDR010000058">
    <property type="protein sequence ID" value="KAI7841901.1"/>
    <property type="molecule type" value="Genomic_DNA"/>
</dbReference>
<dbReference type="InterPro" id="IPR026794">
    <property type="entry name" value="ADISSP"/>
</dbReference>
<name>A0AAD5DRR0_9CHLO</name>
<keyword evidence="1" id="KW-0540">Nuclease</keyword>
<gene>
    <name evidence="7" type="ORF">COHA_004430</name>
</gene>
<dbReference type="Gene3D" id="3.20.20.150">
    <property type="entry name" value="Divalent-metal-dependent TIM barrel enzymes"/>
    <property type="match status" value="1"/>
</dbReference>
<dbReference type="GO" id="GO:0004519">
    <property type="term" value="F:endonuclease activity"/>
    <property type="evidence" value="ECO:0007669"/>
    <property type="project" value="UniProtKB-KW"/>
</dbReference>
<protein>
    <submittedName>
        <fullName evidence="7">Uncharacterized protein</fullName>
    </submittedName>
</protein>
<keyword evidence="8" id="KW-1185">Reference proteome</keyword>
<evidence type="ECO:0000256" key="5">
    <source>
        <dbReference type="ARBA" id="ARBA00022801"/>
    </source>
</evidence>
<proteinExistence type="predicted"/>
<evidence type="ECO:0000256" key="6">
    <source>
        <dbReference type="ARBA" id="ARBA00023204"/>
    </source>
</evidence>
<dbReference type="GO" id="GO:0006289">
    <property type="term" value="P:nucleotide-excision repair"/>
    <property type="evidence" value="ECO:0007669"/>
    <property type="project" value="InterPro"/>
</dbReference>
<keyword evidence="4" id="KW-0228">DNA excision</keyword>
<keyword evidence="3" id="KW-0227">DNA damage</keyword>
<dbReference type="InterPro" id="IPR004601">
    <property type="entry name" value="UvdE"/>
</dbReference>
<organism evidence="7 8">
    <name type="scientific">Chlorella ohadii</name>
    <dbReference type="NCBI Taxonomy" id="2649997"/>
    <lineage>
        <taxon>Eukaryota</taxon>
        <taxon>Viridiplantae</taxon>
        <taxon>Chlorophyta</taxon>
        <taxon>core chlorophytes</taxon>
        <taxon>Trebouxiophyceae</taxon>
        <taxon>Chlorellales</taxon>
        <taxon>Chlorellaceae</taxon>
        <taxon>Chlorella clade</taxon>
        <taxon>Chlorella</taxon>
    </lineage>
</organism>
<dbReference type="Pfam" id="PF15006">
    <property type="entry name" value="DUF4517"/>
    <property type="match status" value="1"/>
</dbReference>
<dbReference type="PANTHER" id="PTHR31290">
    <property type="entry name" value="UV-DAMAGE ENDONUCLEASE"/>
    <property type="match status" value="1"/>
</dbReference>
<dbReference type="SUPFAM" id="SSF51658">
    <property type="entry name" value="Xylose isomerase-like"/>
    <property type="match status" value="1"/>
</dbReference>
<evidence type="ECO:0000256" key="4">
    <source>
        <dbReference type="ARBA" id="ARBA00022769"/>
    </source>
</evidence>
<dbReference type="GO" id="GO:0016787">
    <property type="term" value="F:hydrolase activity"/>
    <property type="evidence" value="ECO:0007669"/>
    <property type="project" value="UniProtKB-KW"/>
</dbReference>
<evidence type="ECO:0000256" key="1">
    <source>
        <dbReference type="ARBA" id="ARBA00022722"/>
    </source>
</evidence>
<keyword evidence="2" id="KW-0255">Endonuclease</keyword>
<evidence type="ECO:0000313" key="8">
    <source>
        <dbReference type="Proteomes" id="UP001205105"/>
    </source>
</evidence>
<dbReference type="AlphaFoldDB" id="A0AAD5DRR0"/>
<sequence length="514" mass="55879">MRRLCAGSVRFADERAPSPRPTPAAALPAQLEVKLGFVLQGGIYITDLLYLEGTPSQASQPAAAAAAAPLPPQPEVRGLAAGNLSVSVEGGAEGQPPRVALRLWADREGPFDSTFNLVLPPEGQQVEVHVTATVFSRKKGHPTLKPHVRCVGFAADTDTEAASDWQGFDPHVQPDAQPFQLPVPNLGYTCLNVELQQEFGIRTNRSCRRKTFEAQGLPAVSRLALANCRDLLPLIQWNRGKGIHFFRIPSALFPWSHEYELEQLPDYEEIVAALAAAGAAARAAHQRLTCHPSHFVQLAATEPALLARSIAHLELNSRVFDLMGYAPSYENKINIHIGTRQGSKAQSLARFAAGVERLSDACRARLTAENDDRPGMYSISDLLPLHRVAGTPLVFDYLHHALAPGKLSEEEALLAALDTWPRGVRPVVHYSEPSENPALQRRAHSRMLTQPFDMYGREADVDVMLEAKGMEQALLFYRDELQLGRKSKSVAVHYGRAAAAATAAAAASDSSSSN</sequence>
<accession>A0AAD5DRR0</accession>
<keyword evidence="6" id="KW-0234">DNA repair</keyword>
<evidence type="ECO:0000256" key="3">
    <source>
        <dbReference type="ARBA" id="ARBA00022763"/>
    </source>
</evidence>
<evidence type="ECO:0000313" key="7">
    <source>
        <dbReference type="EMBL" id="KAI7841901.1"/>
    </source>
</evidence>
<dbReference type="PANTHER" id="PTHR31290:SF5">
    <property type="entry name" value="UV-DAMAGE ENDONUCLEASE"/>
    <property type="match status" value="1"/>
</dbReference>
<dbReference type="NCBIfam" id="TIGR00629">
    <property type="entry name" value="uvde"/>
    <property type="match status" value="1"/>
</dbReference>
<keyword evidence="5" id="KW-0378">Hydrolase</keyword>
<dbReference type="Pfam" id="PF03851">
    <property type="entry name" value="UvdE"/>
    <property type="match status" value="1"/>
</dbReference>
<reference evidence="7" key="1">
    <citation type="submission" date="2020-11" db="EMBL/GenBank/DDBJ databases">
        <title>Chlorella ohadii genome sequencing and assembly.</title>
        <authorList>
            <person name="Murik O."/>
            <person name="Treves H."/>
            <person name="Kedem I."/>
            <person name="Shotland Y."/>
            <person name="Kaplan A."/>
        </authorList>
    </citation>
    <scope>NUCLEOTIDE SEQUENCE</scope>
    <source>
        <strain evidence="7">1</strain>
    </source>
</reference>